<proteinExistence type="inferred from homology"/>
<keyword evidence="4 8" id="KW-1133">Transmembrane helix</keyword>
<sequence>MNPCGARAALHRCSLTTTPTQHRQRPPGRLEESDTQHTQHRRRGRSWWPDSPPRVSKSSSVLRLVAFLPARPQFLTRAYSFTCSRRLETSSPISVRRRSVLRRAVAVVAPMQPSPDRPELTSRESHGLTTQVCGVPSLSTIDRGPRPHGVEIGPGKAWGHSDGGNLSQVEISGRALRSLLLVLFTMAANRASADGVNSTPHATTDYDQKKDISQVERVLSAEDEKKDHVNYDRIDNEVAKYADAVAVHISPEEDARLKKLIDRRVLPIMVVTYFLQALDKGTMSATSIMGIREDIPVLQSNQTFGWLTTCIYLAVLVVEYPTNWIIQRVPVAKYLGANILAWSLVLCCHALCFSFPALVTVRTLLGIFEAVCQPAFLVMTSIWYKRDEQAQIVTYWYMMNGMQQIVGGLLAYGFSMIKHPSQGGTAPIRSWQAIFIAYGLISFLWGIWVIIRLPDSPMRAKCFSEADKKLMVERVRSNQTGLQNKKFRAYQFKEALLDPQTYCYMGIQFFTTLPTSGLGAFYNIIIKGLGFTVLQTQLLAMVLGVVIIATLMGSAWLVKKTKQNLLTMAVFMIPAFVGTIIIMTVKNTNDATRAGLLISYWIVFTFWAAQGLGMSMLTRNVGGQTKKSVCITMNFFAWCAGNATGPKVFFDGDPRYLKSLAIHLGCYSALLFVIAFLRFNLTLRNRRKDREFGKETDATHGFDDLTDKENPNFRYVY</sequence>
<dbReference type="InParanoid" id="E4ZSV7"/>
<keyword evidence="2" id="KW-0813">Transport</keyword>
<comment type="similarity">
    <text evidence="6">Belongs to the major facilitator superfamily. Allantoate permease family.</text>
</comment>
<evidence type="ECO:0000256" key="7">
    <source>
        <dbReference type="SAM" id="MobiDB-lite"/>
    </source>
</evidence>
<dbReference type="GeneID" id="13291093"/>
<feature type="transmembrane region" description="Helical" evidence="8">
    <location>
        <begin position="597"/>
        <end position="617"/>
    </location>
</feature>
<dbReference type="GO" id="GO:0033229">
    <property type="term" value="F:cysteine transmembrane transporter activity"/>
    <property type="evidence" value="ECO:0007669"/>
    <property type="project" value="TreeGrafter"/>
</dbReference>
<evidence type="ECO:0000256" key="1">
    <source>
        <dbReference type="ARBA" id="ARBA00004141"/>
    </source>
</evidence>
<feature type="transmembrane region" description="Helical" evidence="8">
    <location>
        <begin position="502"/>
        <end position="526"/>
    </location>
</feature>
<feature type="region of interest" description="Disordered" evidence="7">
    <location>
        <begin position="1"/>
        <end position="55"/>
    </location>
</feature>
<protein>
    <recommendedName>
        <fullName evidence="9">Major facilitator superfamily (MFS) profile domain-containing protein</fullName>
    </recommendedName>
</protein>
<dbReference type="SUPFAM" id="SSF103473">
    <property type="entry name" value="MFS general substrate transporter"/>
    <property type="match status" value="1"/>
</dbReference>
<dbReference type="PANTHER" id="PTHR43791:SF63">
    <property type="entry name" value="HIGH AFFINITY CYSTEINE TRANSPORTER"/>
    <property type="match status" value="1"/>
</dbReference>
<feature type="transmembrane region" description="Helical" evidence="8">
    <location>
        <begin position="334"/>
        <end position="358"/>
    </location>
</feature>
<organism evidence="11">
    <name type="scientific">Leptosphaeria maculans (strain JN3 / isolate v23.1.3 / race Av1-4-5-6-7-8)</name>
    <name type="common">Blackleg fungus</name>
    <name type="synonym">Phoma lingam</name>
    <dbReference type="NCBI Taxonomy" id="985895"/>
    <lineage>
        <taxon>Eukaryota</taxon>
        <taxon>Fungi</taxon>
        <taxon>Dikarya</taxon>
        <taxon>Ascomycota</taxon>
        <taxon>Pezizomycotina</taxon>
        <taxon>Dothideomycetes</taxon>
        <taxon>Pleosporomycetidae</taxon>
        <taxon>Pleosporales</taxon>
        <taxon>Pleosporineae</taxon>
        <taxon>Leptosphaeriaceae</taxon>
        <taxon>Plenodomus</taxon>
        <taxon>Plenodomus lingam/Leptosphaeria maculans species complex</taxon>
    </lineage>
</organism>
<dbReference type="FunCoup" id="E4ZSV7">
    <property type="interactions" value="126"/>
</dbReference>
<dbReference type="InterPro" id="IPR020846">
    <property type="entry name" value="MFS_dom"/>
</dbReference>
<evidence type="ECO:0000256" key="2">
    <source>
        <dbReference type="ARBA" id="ARBA00022448"/>
    </source>
</evidence>
<feature type="transmembrane region" description="Helical" evidence="8">
    <location>
        <begin position="629"/>
        <end position="649"/>
    </location>
</feature>
<dbReference type="OMA" id="YCYMGIQ"/>
<dbReference type="Gene3D" id="1.20.1250.20">
    <property type="entry name" value="MFS general substrate transporter like domains"/>
    <property type="match status" value="1"/>
</dbReference>
<dbReference type="AlphaFoldDB" id="E4ZSV7"/>
<evidence type="ECO:0000256" key="3">
    <source>
        <dbReference type="ARBA" id="ARBA00022692"/>
    </source>
</evidence>
<evidence type="ECO:0000313" key="11">
    <source>
        <dbReference type="Proteomes" id="UP000002668"/>
    </source>
</evidence>
<evidence type="ECO:0000256" key="8">
    <source>
        <dbReference type="SAM" id="Phobius"/>
    </source>
</evidence>
<feature type="transmembrane region" description="Helical" evidence="8">
    <location>
        <begin position="429"/>
        <end position="451"/>
    </location>
</feature>
<evidence type="ECO:0000259" key="9">
    <source>
        <dbReference type="PROSITE" id="PS50850"/>
    </source>
</evidence>
<feature type="transmembrane region" description="Helical" evidence="8">
    <location>
        <begin position="661"/>
        <end position="681"/>
    </location>
</feature>
<feature type="compositionally biased region" description="Basic and acidic residues" evidence="7">
    <location>
        <begin position="28"/>
        <end position="37"/>
    </location>
</feature>
<gene>
    <name evidence="10" type="ORF">LEMA_P120360.1</name>
</gene>
<feature type="transmembrane region" description="Helical" evidence="8">
    <location>
        <begin position="396"/>
        <end position="417"/>
    </location>
</feature>
<dbReference type="InterPro" id="IPR036259">
    <property type="entry name" value="MFS_trans_sf"/>
</dbReference>
<feature type="transmembrane region" description="Helical" evidence="8">
    <location>
        <begin position="304"/>
        <end position="322"/>
    </location>
</feature>
<feature type="transmembrane region" description="Helical" evidence="8">
    <location>
        <begin position="364"/>
        <end position="384"/>
    </location>
</feature>
<evidence type="ECO:0000313" key="10">
    <source>
        <dbReference type="EMBL" id="CBX94545.1"/>
    </source>
</evidence>
<keyword evidence="11" id="KW-1185">Reference proteome</keyword>
<dbReference type="VEuPathDB" id="FungiDB:LEMA_P120360.1"/>
<dbReference type="Proteomes" id="UP000002668">
    <property type="component" value="Genome"/>
</dbReference>
<keyword evidence="3 8" id="KW-0812">Transmembrane</keyword>
<comment type="subcellular location">
    <subcellularLocation>
        <location evidence="1">Membrane</location>
        <topology evidence="1">Multi-pass membrane protein</topology>
    </subcellularLocation>
</comment>
<dbReference type="PROSITE" id="PS50850">
    <property type="entry name" value="MFS"/>
    <property type="match status" value="1"/>
</dbReference>
<dbReference type="EMBL" id="FP929123">
    <property type="protein sequence ID" value="CBX94545.1"/>
    <property type="molecule type" value="Genomic_DNA"/>
</dbReference>
<evidence type="ECO:0000256" key="6">
    <source>
        <dbReference type="ARBA" id="ARBA00037968"/>
    </source>
</evidence>
<evidence type="ECO:0000256" key="4">
    <source>
        <dbReference type="ARBA" id="ARBA00022989"/>
    </source>
</evidence>
<dbReference type="InterPro" id="IPR011701">
    <property type="entry name" value="MFS"/>
</dbReference>
<keyword evidence="5 8" id="KW-0472">Membrane</keyword>
<dbReference type="PANTHER" id="PTHR43791">
    <property type="entry name" value="PERMEASE-RELATED"/>
    <property type="match status" value="1"/>
</dbReference>
<dbReference type="FunFam" id="1.20.1250.20:FF:000064">
    <property type="entry name" value="MFS allantoate transporter"/>
    <property type="match status" value="1"/>
</dbReference>
<evidence type="ECO:0000256" key="5">
    <source>
        <dbReference type="ARBA" id="ARBA00023136"/>
    </source>
</evidence>
<name>E4ZSV7_LEPMJ</name>
<dbReference type="HOGENOM" id="CLU_001265_0_5_1"/>
<feature type="domain" description="Major facilitator superfamily (MFS) profile" evidence="9">
    <location>
        <begin position="265"/>
        <end position="717"/>
    </location>
</feature>
<dbReference type="eggNOG" id="KOG2533">
    <property type="taxonomic scope" value="Eukaryota"/>
</dbReference>
<feature type="transmembrane region" description="Helical" evidence="8">
    <location>
        <begin position="538"/>
        <end position="558"/>
    </location>
</feature>
<feature type="transmembrane region" description="Helical" evidence="8">
    <location>
        <begin position="565"/>
        <end position="585"/>
    </location>
</feature>
<dbReference type="STRING" id="985895.E4ZSV7"/>
<reference evidence="11" key="1">
    <citation type="journal article" date="2011" name="Nat. Commun.">
        <title>Effector diversification within compartments of the Leptosphaeria maculans genome affected by Repeat-Induced Point mutations.</title>
        <authorList>
            <person name="Rouxel T."/>
            <person name="Grandaubert J."/>
            <person name="Hane J.K."/>
            <person name="Hoede C."/>
            <person name="van de Wouw A.P."/>
            <person name="Couloux A."/>
            <person name="Dominguez V."/>
            <person name="Anthouard V."/>
            <person name="Bally P."/>
            <person name="Bourras S."/>
            <person name="Cozijnsen A.J."/>
            <person name="Ciuffetti L.M."/>
            <person name="Degrave A."/>
            <person name="Dilmaghani A."/>
            <person name="Duret L."/>
            <person name="Fudal I."/>
            <person name="Goodwin S.B."/>
            <person name="Gout L."/>
            <person name="Glaser N."/>
            <person name="Linglin J."/>
            <person name="Kema G.H.J."/>
            <person name="Lapalu N."/>
            <person name="Lawrence C.B."/>
            <person name="May K."/>
            <person name="Meyer M."/>
            <person name="Ollivier B."/>
            <person name="Poulain J."/>
            <person name="Schoch C.L."/>
            <person name="Simon A."/>
            <person name="Spatafora J.W."/>
            <person name="Stachowiak A."/>
            <person name="Turgeon B.G."/>
            <person name="Tyler B.M."/>
            <person name="Vincent D."/>
            <person name="Weissenbach J."/>
            <person name="Amselem J."/>
            <person name="Quesneville H."/>
            <person name="Oliver R.P."/>
            <person name="Wincker P."/>
            <person name="Balesdent M.-H."/>
            <person name="Howlett B.J."/>
        </authorList>
    </citation>
    <scope>NUCLEOTIDE SEQUENCE [LARGE SCALE GENOMIC DNA]</scope>
    <source>
        <strain evidence="11">JN3 / isolate v23.1.3 / race Av1-4-5-6-7-8</strain>
    </source>
</reference>
<dbReference type="Pfam" id="PF07690">
    <property type="entry name" value="MFS_1"/>
    <property type="match status" value="1"/>
</dbReference>
<accession>E4ZSV7</accession>
<dbReference type="OrthoDB" id="6730379at2759"/>
<dbReference type="GO" id="GO:0016020">
    <property type="term" value="C:membrane"/>
    <property type="evidence" value="ECO:0007669"/>
    <property type="project" value="UniProtKB-SubCell"/>
</dbReference>